<dbReference type="STRING" id="98765.A0A2R6S6C9"/>
<name>A0A2R6S6C9_9APHY</name>
<gene>
    <name evidence="6" type="ORF">PHLCEN_2v360</name>
</gene>
<dbReference type="AlphaFoldDB" id="A0A2R6S6C9"/>
<dbReference type="Proteomes" id="UP000186601">
    <property type="component" value="Unassembled WGS sequence"/>
</dbReference>
<dbReference type="OrthoDB" id="301415at2759"/>
<comment type="caution">
    <text evidence="6">The sequence shown here is derived from an EMBL/GenBank/DDBJ whole genome shotgun (WGS) entry which is preliminary data.</text>
</comment>
<dbReference type="GO" id="GO:0004674">
    <property type="term" value="F:protein serine/threonine kinase activity"/>
    <property type="evidence" value="ECO:0007669"/>
    <property type="project" value="UniProtKB-KW"/>
</dbReference>
<keyword evidence="7" id="KW-1185">Reference proteome</keyword>
<dbReference type="Pfam" id="PF02816">
    <property type="entry name" value="Alpha_kinase"/>
    <property type="match status" value="1"/>
</dbReference>
<dbReference type="GO" id="GO:0005524">
    <property type="term" value="F:ATP binding"/>
    <property type="evidence" value="ECO:0007669"/>
    <property type="project" value="InterPro"/>
</dbReference>
<evidence type="ECO:0000256" key="1">
    <source>
        <dbReference type="ARBA" id="ARBA00022527"/>
    </source>
</evidence>
<evidence type="ECO:0000259" key="5">
    <source>
        <dbReference type="Pfam" id="PF02816"/>
    </source>
</evidence>
<evidence type="ECO:0000256" key="4">
    <source>
        <dbReference type="SAM" id="MobiDB-lite"/>
    </source>
</evidence>
<keyword evidence="1" id="KW-0723">Serine/threonine-protein kinase</keyword>
<sequence>MTNCFIVELFVDASSHIGSVRSFKTAHNASFKPPLPESDTIQQLNSSNIIAKRLFIHQRLNESKPQDLTQPPRVKRVRMKAADELPRMLDEANCLFWGVALMRLVYDFVDHKLGKMSNSFLDGWDVPRLRFVLSGLAIPLSDTDAVYLIEERIPDTFTKYMINSSLKPMPNLDSAAMYIAEFLCFAQHVQYLKSEQRVFLSDFQGMSSDLNEYEGNFGAGNLSNMLKRFELEHQCNEFCEFFDLDCLVVADQQSADSESDDTTNNPEPDSNRRSSSSRPAPSASGPAVWRPWS</sequence>
<evidence type="ECO:0000256" key="3">
    <source>
        <dbReference type="ARBA" id="ARBA00022777"/>
    </source>
</evidence>
<keyword evidence="2" id="KW-0808">Transferase</keyword>
<dbReference type="InterPro" id="IPR004166">
    <property type="entry name" value="a-kinase_dom"/>
</dbReference>
<feature type="domain" description="Alpha-type protein kinase" evidence="5">
    <location>
        <begin position="141"/>
        <end position="239"/>
    </location>
</feature>
<reference evidence="6 7" key="1">
    <citation type="submission" date="2018-02" db="EMBL/GenBank/DDBJ databases">
        <title>Genome sequence of the basidiomycete white-rot fungus Phlebia centrifuga.</title>
        <authorList>
            <person name="Granchi Z."/>
            <person name="Peng M."/>
            <person name="de Vries R.P."/>
            <person name="Hilden K."/>
            <person name="Makela M.R."/>
            <person name="Grigoriev I."/>
            <person name="Riley R."/>
        </authorList>
    </citation>
    <scope>NUCLEOTIDE SEQUENCE [LARGE SCALE GENOMIC DNA]</scope>
    <source>
        <strain evidence="6 7">FBCC195</strain>
    </source>
</reference>
<organism evidence="6 7">
    <name type="scientific">Hermanssonia centrifuga</name>
    <dbReference type="NCBI Taxonomy" id="98765"/>
    <lineage>
        <taxon>Eukaryota</taxon>
        <taxon>Fungi</taxon>
        <taxon>Dikarya</taxon>
        <taxon>Basidiomycota</taxon>
        <taxon>Agaricomycotina</taxon>
        <taxon>Agaricomycetes</taxon>
        <taxon>Polyporales</taxon>
        <taxon>Meruliaceae</taxon>
        <taxon>Hermanssonia</taxon>
    </lineage>
</organism>
<dbReference type="InterPro" id="IPR011009">
    <property type="entry name" value="Kinase-like_dom_sf"/>
</dbReference>
<accession>A0A2R6S6C9</accession>
<feature type="compositionally biased region" description="Low complexity" evidence="4">
    <location>
        <begin position="264"/>
        <end position="287"/>
    </location>
</feature>
<keyword evidence="3" id="KW-0418">Kinase</keyword>
<dbReference type="EMBL" id="MLYV02000030">
    <property type="protein sequence ID" value="PSS37793.1"/>
    <property type="molecule type" value="Genomic_DNA"/>
</dbReference>
<dbReference type="Gene3D" id="3.20.200.10">
    <property type="entry name" value="MHCK/EF2 kinase"/>
    <property type="match status" value="1"/>
</dbReference>
<proteinExistence type="predicted"/>
<evidence type="ECO:0000313" key="7">
    <source>
        <dbReference type="Proteomes" id="UP000186601"/>
    </source>
</evidence>
<protein>
    <recommendedName>
        <fullName evidence="5">Alpha-type protein kinase domain-containing protein</fullName>
    </recommendedName>
</protein>
<evidence type="ECO:0000256" key="2">
    <source>
        <dbReference type="ARBA" id="ARBA00022679"/>
    </source>
</evidence>
<evidence type="ECO:0000313" key="6">
    <source>
        <dbReference type="EMBL" id="PSS37793.1"/>
    </source>
</evidence>
<dbReference type="SUPFAM" id="SSF56112">
    <property type="entry name" value="Protein kinase-like (PK-like)"/>
    <property type="match status" value="1"/>
</dbReference>
<feature type="region of interest" description="Disordered" evidence="4">
    <location>
        <begin position="253"/>
        <end position="293"/>
    </location>
</feature>